<dbReference type="InterPro" id="IPR036397">
    <property type="entry name" value="RNaseH_sf"/>
</dbReference>
<evidence type="ECO:0000313" key="1">
    <source>
        <dbReference type="EMBL" id="TRM62020.1"/>
    </source>
</evidence>
<proteinExistence type="predicted"/>
<keyword evidence="2" id="KW-1185">Reference proteome</keyword>
<name>A0A550CB42_9AGAR</name>
<evidence type="ECO:0008006" key="3">
    <source>
        <dbReference type="Google" id="ProtNLM"/>
    </source>
</evidence>
<dbReference type="GO" id="GO:0003676">
    <property type="term" value="F:nucleic acid binding"/>
    <property type="evidence" value="ECO:0007669"/>
    <property type="project" value="InterPro"/>
</dbReference>
<dbReference type="InterPro" id="IPR012337">
    <property type="entry name" value="RNaseH-like_sf"/>
</dbReference>
<dbReference type="Proteomes" id="UP000320762">
    <property type="component" value="Unassembled WGS sequence"/>
</dbReference>
<dbReference type="EMBL" id="VDMD01000014">
    <property type="protein sequence ID" value="TRM62020.1"/>
    <property type="molecule type" value="Genomic_DNA"/>
</dbReference>
<organism evidence="1 2">
    <name type="scientific">Schizophyllum amplum</name>
    <dbReference type="NCBI Taxonomy" id="97359"/>
    <lineage>
        <taxon>Eukaryota</taxon>
        <taxon>Fungi</taxon>
        <taxon>Dikarya</taxon>
        <taxon>Basidiomycota</taxon>
        <taxon>Agaricomycotina</taxon>
        <taxon>Agaricomycetes</taxon>
        <taxon>Agaricomycetidae</taxon>
        <taxon>Agaricales</taxon>
        <taxon>Schizophyllaceae</taxon>
        <taxon>Schizophyllum</taxon>
    </lineage>
</organism>
<dbReference type="Gene3D" id="3.30.420.10">
    <property type="entry name" value="Ribonuclease H-like superfamily/Ribonuclease H"/>
    <property type="match status" value="1"/>
</dbReference>
<dbReference type="OrthoDB" id="3062525at2759"/>
<accession>A0A550CB42</accession>
<comment type="caution">
    <text evidence="1">The sequence shown here is derived from an EMBL/GenBank/DDBJ whole genome shotgun (WGS) entry which is preliminary data.</text>
</comment>
<sequence>MWLKDYLTFGPSRPLWAYVADALLAHYTPKAEVPQAKELRINPFLQTWQPYKRAHAPKVAGTNGKAKAIPPFLHKLIDCAERFGLRLECLAPSRSIIRNMPMWYHIHANQRMRSLAAYSKATRCLRDQHRLRTVGDFEETAARRGDPRHEFDLSSCECSECEHVRTSFGCENPDACFERAEKFLDTLPGKWDPRGEHPEDHRALNEAPEVEEWTAFDRDVVTTGHIGNTFRIFTDGPLENERLYLPLNDAAQAPQLAATDGSCLNNGERDAQAGAGVYLEGKEGANGEYGIHLPPCLEQSNQTGEMLAIMVAADEAD</sequence>
<dbReference type="AlphaFoldDB" id="A0A550CB42"/>
<gene>
    <name evidence="1" type="ORF">BD626DRAFT_404894</name>
</gene>
<protein>
    <recommendedName>
        <fullName evidence="3">RNase H type-1 domain-containing protein</fullName>
    </recommendedName>
</protein>
<reference evidence="1 2" key="1">
    <citation type="journal article" date="2019" name="New Phytol.">
        <title>Comparative genomics reveals unique wood-decay strategies and fruiting body development in the Schizophyllaceae.</title>
        <authorList>
            <person name="Almasi E."/>
            <person name="Sahu N."/>
            <person name="Krizsan K."/>
            <person name="Balint B."/>
            <person name="Kovacs G.M."/>
            <person name="Kiss B."/>
            <person name="Cseklye J."/>
            <person name="Drula E."/>
            <person name="Henrissat B."/>
            <person name="Nagy I."/>
            <person name="Chovatia M."/>
            <person name="Adam C."/>
            <person name="LaButti K."/>
            <person name="Lipzen A."/>
            <person name="Riley R."/>
            <person name="Grigoriev I.V."/>
            <person name="Nagy L.G."/>
        </authorList>
    </citation>
    <scope>NUCLEOTIDE SEQUENCE [LARGE SCALE GENOMIC DNA]</scope>
    <source>
        <strain evidence="1 2">NL-1724</strain>
    </source>
</reference>
<dbReference type="SUPFAM" id="SSF53098">
    <property type="entry name" value="Ribonuclease H-like"/>
    <property type="match status" value="1"/>
</dbReference>
<evidence type="ECO:0000313" key="2">
    <source>
        <dbReference type="Proteomes" id="UP000320762"/>
    </source>
</evidence>
<feature type="non-terminal residue" evidence="1">
    <location>
        <position position="317"/>
    </location>
</feature>
<dbReference type="STRING" id="97359.A0A550CB42"/>